<gene>
    <name evidence="3" type="ORF">GCM10017056_34550</name>
</gene>
<feature type="domain" description="Aldehyde oxidase/xanthine dehydrogenase a/b hammerhead" evidence="2">
    <location>
        <begin position="237"/>
        <end position="315"/>
    </location>
</feature>
<accession>A0A8J3M8M4</accession>
<dbReference type="InterPro" id="IPR000674">
    <property type="entry name" value="Ald_Oxase/Xan_DH_a/b"/>
</dbReference>
<dbReference type="Gene3D" id="3.90.1170.50">
    <property type="entry name" value="Aldehyde oxidase/xanthine dehydrogenase, a/b hammerhead"/>
    <property type="match status" value="1"/>
</dbReference>
<dbReference type="InterPro" id="IPR046867">
    <property type="entry name" value="AldOxase/xan_DH_MoCoBD2"/>
</dbReference>
<dbReference type="InterPro" id="IPR006311">
    <property type="entry name" value="TAT_signal"/>
</dbReference>
<dbReference type="Pfam" id="PF02738">
    <property type="entry name" value="MoCoBD_1"/>
    <property type="match status" value="1"/>
</dbReference>
<dbReference type="RefSeq" id="WP_189681358.1">
    <property type="nucleotide sequence ID" value="NZ_BNCJ01000011.1"/>
</dbReference>
<reference evidence="3" key="2">
    <citation type="submission" date="2020-09" db="EMBL/GenBank/DDBJ databases">
        <authorList>
            <person name="Sun Q."/>
            <person name="Kim S."/>
        </authorList>
    </citation>
    <scope>NUCLEOTIDE SEQUENCE</scope>
    <source>
        <strain evidence="3">KCTC 42650</strain>
    </source>
</reference>
<dbReference type="PROSITE" id="PS51318">
    <property type="entry name" value="TAT"/>
    <property type="match status" value="1"/>
</dbReference>
<name>A0A8J3M8M4_9RHOB</name>
<dbReference type="Pfam" id="PF20256">
    <property type="entry name" value="MoCoBD_2"/>
    <property type="match status" value="2"/>
</dbReference>
<dbReference type="SUPFAM" id="SSF56003">
    <property type="entry name" value="Molybdenum cofactor-binding domain"/>
    <property type="match status" value="2"/>
</dbReference>
<dbReference type="PANTHER" id="PTHR47495">
    <property type="entry name" value="ALDEHYDE DEHYDROGENASE"/>
    <property type="match status" value="1"/>
</dbReference>
<dbReference type="GO" id="GO:0016491">
    <property type="term" value="F:oxidoreductase activity"/>
    <property type="evidence" value="ECO:0007669"/>
    <property type="project" value="InterPro"/>
</dbReference>
<evidence type="ECO:0000313" key="4">
    <source>
        <dbReference type="Proteomes" id="UP000626220"/>
    </source>
</evidence>
<evidence type="ECO:0000259" key="2">
    <source>
        <dbReference type="SMART" id="SM01008"/>
    </source>
</evidence>
<dbReference type="InterPro" id="IPR037165">
    <property type="entry name" value="AldOxase/xan_DH_Mopterin-bd_sf"/>
</dbReference>
<evidence type="ECO:0000313" key="3">
    <source>
        <dbReference type="EMBL" id="GHF60182.1"/>
    </source>
</evidence>
<dbReference type="SMART" id="SM01008">
    <property type="entry name" value="Ald_Xan_dh_C"/>
    <property type="match status" value="1"/>
</dbReference>
<dbReference type="PANTHER" id="PTHR47495:SF2">
    <property type="entry name" value="ALDEHYDE DEHYDROGENASE"/>
    <property type="match status" value="1"/>
</dbReference>
<organism evidence="3 4">
    <name type="scientific">Seohaeicola zhoushanensis</name>
    <dbReference type="NCBI Taxonomy" id="1569283"/>
    <lineage>
        <taxon>Bacteria</taxon>
        <taxon>Pseudomonadati</taxon>
        <taxon>Pseudomonadota</taxon>
        <taxon>Alphaproteobacteria</taxon>
        <taxon>Rhodobacterales</taxon>
        <taxon>Roseobacteraceae</taxon>
        <taxon>Seohaeicola</taxon>
    </lineage>
</organism>
<protein>
    <submittedName>
        <fullName evidence="3">Aldehyde dehydrogenase</fullName>
    </submittedName>
</protein>
<sequence length="746" mass="79530">MSRIGKIARRTFLVGSAAIAGGVAFGVYYANKGMTNPLQHAKGETTLNPYVLIDAQGVTLIAPRAEMGQGTRTTLAALVAEELDVAWEDIRVIHGPPGQAYYNHAMFGGILPVAEYKKGPVAEHLGQMAGYLGKALQTQITGGSSSMADAFEKMRHAGATARETLKLAAAKRFDLNASDLRTENGTVIAPDGRSLTYVELAPAAAEIAPPDVDLRPATEWKYLGKSMPRVDMVEKSTGTATFGIDVRPEGLVYAALRINPHFGGGMTGFDDTEARKMPGVQKIIHFGTGIAVVASNTWLAMKAAEAVEIDWETSPHPATQEAIFASIRTALDGAPNSTLRDDGDAGTVPEGASLVEAEYSLPYLAHAAMEPMNATALYTGDELILWSGNQAPILHRKHCAEAVGLAPEAVTVHTTYMGGGFGRRGEYDYSVYAARVAKEMKGTPVQLTWSREEDMTHDFYRPGGLGRFRGAVKDGKAVLLDGRIAAQSCLRQAGARMMGFESGGPDKALVEGAFDQPYRIPNHRITGHIAELTLPVGFWRSVGASLTAFMYDSFIDEMAHAAGADPLDFRYQMMKDEHAPSAACLAAVREMSGWTGKTPEGIGRGVGFCHSFGTPVAQVIEVEQTAGGIRISKAWIACDPGIVLDPSIVEAQMIGGMIYGLSAAAFGEITFTNGAADQQNFPDYDAIRMHTAPKTEVRVLTANPRLSGVGEPGTPPAMPALGNALFDLTGQRARALPLNKSFDLIV</sequence>
<keyword evidence="1" id="KW-0812">Transmembrane</keyword>
<dbReference type="AlphaFoldDB" id="A0A8J3M8M4"/>
<proteinExistence type="predicted"/>
<reference evidence="3" key="1">
    <citation type="journal article" date="2014" name="Int. J. Syst. Evol. Microbiol.">
        <title>Complete genome sequence of Corynebacterium casei LMG S-19264T (=DSM 44701T), isolated from a smear-ripened cheese.</title>
        <authorList>
            <consortium name="US DOE Joint Genome Institute (JGI-PGF)"/>
            <person name="Walter F."/>
            <person name="Albersmeier A."/>
            <person name="Kalinowski J."/>
            <person name="Ruckert C."/>
        </authorList>
    </citation>
    <scope>NUCLEOTIDE SEQUENCE</scope>
    <source>
        <strain evidence="3">KCTC 42650</strain>
    </source>
</reference>
<dbReference type="EMBL" id="BNCJ01000011">
    <property type="protein sequence ID" value="GHF60182.1"/>
    <property type="molecule type" value="Genomic_DNA"/>
</dbReference>
<dbReference type="Gene3D" id="3.30.365.10">
    <property type="entry name" value="Aldehyde oxidase/xanthine dehydrogenase, molybdopterin binding domain"/>
    <property type="match status" value="4"/>
</dbReference>
<evidence type="ECO:0000256" key="1">
    <source>
        <dbReference type="SAM" id="Phobius"/>
    </source>
</evidence>
<feature type="transmembrane region" description="Helical" evidence="1">
    <location>
        <begin position="12"/>
        <end position="30"/>
    </location>
</feature>
<comment type="caution">
    <text evidence="3">The sequence shown here is derived from an EMBL/GenBank/DDBJ whole genome shotgun (WGS) entry which is preliminary data.</text>
</comment>
<dbReference type="PIRSF" id="PIRSF036389">
    <property type="entry name" value="IOR_B"/>
    <property type="match status" value="1"/>
</dbReference>
<keyword evidence="4" id="KW-1185">Reference proteome</keyword>
<dbReference type="InterPro" id="IPR008274">
    <property type="entry name" value="AldOxase/xan_DH_MoCoBD1"/>
</dbReference>
<keyword evidence="1" id="KW-0472">Membrane</keyword>
<dbReference type="InterPro" id="IPR052516">
    <property type="entry name" value="N-heterocyclic_Hydroxylase"/>
</dbReference>
<keyword evidence="1" id="KW-1133">Transmembrane helix</keyword>
<dbReference type="InterPro" id="IPR012368">
    <property type="entry name" value="OxRdtase_Mopterin-bd_su_IorB"/>
</dbReference>
<dbReference type="Proteomes" id="UP000626220">
    <property type="component" value="Unassembled WGS sequence"/>
</dbReference>